<dbReference type="InterPro" id="IPR050942">
    <property type="entry name" value="F-box_BR-signaling"/>
</dbReference>
<dbReference type="OMA" id="CATSNIK"/>
<evidence type="ECO:0000259" key="2">
    <source>
        <dbReference type="Pfam" id="PF03478"/>
    </source>
</evidence>
<dbReference type="PANTHER" id="PTHR44259:SF76">
    <property type="entry name" value="OS04G0627800 PROTEIN"/>
    <property type="match status" value="1"/>
</dbReference>
<dbReference type="eggNOG" id="ENOG502R3NE">
    <property type="taxonomic scope" value="Eukaryota"/>
</dbReference>
<keyword evidence="4" id="KW-1185">Reference proteome</keyword>
<feature type="domain" description="KIB1-4 beta-propeller" evidence="2">
    <location>
        <begin position="81"/>
        <end position="235"/>
    </location>
</feature>
<feature type="compositionally biased region" description="Basic and acidic residues" evidence="1">
    <location>
        <begin position="68"/>
        <end position="80"/>
    </location>
</feature>
<proteinExistence type="predicted"/>
<evidence type="ECO:0000313" key="3">
    <source>
        <dbReference type="EnsemblPlants" id="OPUNC01G42530.1"/>
    </source>
</evidence>
<dbReference type="AlphaFoldDB" id="A0A0E0JTH3"/>
<dbReference type="Pfam" id="PF03478">
    <property type="entry name" value="Beta-prop_KIB1-4"/>
    <property type="match status" value="1"/>
</dbReference>
<organism evidence="3">
    <name type="scientific">Oryza punctata</name>
    <name type="common">Red rice</name>
    <dbReference type="NCBI Taxonomy" id="4537"/>
    <lineage>
        <taxon>Eukaryota</taxon>
        <taxon>Viridiplantae</taxon>
        <taxon>Streptophyta</taxon>
        <taxon>Embryophyta</taxon>
        <taxon>Tracheophyta</taxon>
        <taxon>Spermatophyta</taxon>
        <taxon>Magnoliopsida</taxon>
        <taxon>Liliopsida</taxon>
        <taxon>Poales</taxon>
        <taxon>Poaceae</taxon>
        <taxon>BOP clade</taxon>
        <taxon>Oryzoideae</taxon>
        <taxon>Oryzeae</taxon>
        <taxon>Oryzinae</taxon>
        <taxon>Oryza</taxon>
    </lineage>
</organism>
<dbReference type="EnsemblPlants" id="OPUNC01G42530.1">
    <property type="protein sequence ID" value="OPUNC01G42530.1"/>
    <property type="gene ID" value="OPUNC01G42530"/>
</dbReference>
<dbReference type="Gramene" id="OPUNC01G42530.1">
    <property type="protein sequence ID" value="OPUNC01G42530.1"/>
    <property type="gene ID" value="OPUNC01G42530"/>
</dbReference>
<evidence type="ECO:0000256" key="1">
    <source>
        <dbReference type="SAM" id="MobiDB-lite"/>
    </source>
</evidence>
<accession>A0A0E0JTH3</accession>
<dbReference type="HOGENOM" id="CLU_964376_0_0_1"/>
<name>A0A0E0JTH3_ORYPU</name>
<evidence type="ECO:0000313" key="4">
    <source>
        <dbReference type="Proteomes" id="UP000026962"/>
    </source>
</evidence>
<dbReference type="InterPro" id="IPR005174">
    <property type="entry name" value="KIB1-4_b-propeller"/>
</dbReference>
<dbReference type="Proteomes" id="UP000026962">
    <property type="component" value="Chromosome 1"/>
</dbReference>
<sequence>MAPVSFSDLPPEALDDIARRAGPLNNVGVPAASHHFVRQQEGGQGPRPDGRVHVPEGGAGSGPPAGHLRRDADPRRRERPVVPFRPGAAKSWTALRFPKWMQHKYVDVVYHKGAFYTASREAAVTAWVPDTSSSGLHATRVTELRPVCAWAALVESLGGGDLLMVNSSGMEDHAQYSYLRGIRRYEVSRYEEREGTWLPVEDLGEVAILVGIGGRSLCVSKRGGRDALRNRLYFARPYVSGENVSGEYYDGHPREYRLPTATAGYGYIYVPHCSSSWVLPYVAPEFHRN</sequence>
<reference evidence="3" key="2">
    <citation type="submission" date="2018-05" db="EMBL/GenBank/DDBJ databases">
        <title>OpunRS2 (Oryza punctata Reference Sequence Version 2).</title>
        <authorList>
            <person name="Zhang J."/>
            <person name="Kudrna D."/>
            <person name="Lee S."/>
            <person name="Talag J."/>
            <person name="Welchert J."/>
            <person name="Wing R.A."/>
        </authorList>
    </citation>
    <scope>NUCLEOTIDE SEQUENCE [LARGE SCALE GENOMIC DNA]</scope>
</reference>
<feature type="region of interest" description="Disordered" evidence="1">
    <location>
        <begin position="23"/>
        <end position="80"/>
    </location>
</feature>
<reference evidence="3" key="1">
    <citation type="submission" date="2015-04" db="UniProtKB">
        <authorList>
            <consortium name="EnsemblPlants"/>
        </authorList>
    </citation>
    <scope>IDENTIFICATION</scope>
</reference>
<dbReference type="PANTHER" id="PTHR44259">
    <property type="entry name" value="OS07G0183000 PROTEIN-RELATED"/>
    <property type="match status" value="1"/>
</dbReference>
<protein>
    <recommendedName>
        <fullName evidence="2">KIB1-4 beta-propeller domain-containing protein</fullName>
    </recommendedName>
</protein>